<evidence type="ECO:0000256" key="5">
    <source>
        <dbReference type="ARBA" id="ARBA00022679"/>
    </source>
</evidence>
<keyword evidence="13 18" id="KW-0012">Acyltransferase</keyword>
<dbReference type="GO" id="GO:0003977">
    <property type="term" value="F:UDP-N-acetylglucosamine diphosphorylase activity"/>
    <property type="evidence" value="ECO:0007669"/>
    <property type="project" value="UniProtKB-UniRule"/>
</dbReference>
<dbReference type="InterPro" id="IPR005882">
    <property type="entry name" value="Bifunctional_GlmU"/>
</dbReference>
<keyword evidence="14 18" id="KW-0961">Cell wall biogenesis/degradation</keyword>
<evidence type="ECO:0000256" key="14">
    <source>
        <dbReference type="ARBA" id="ARBA00023316"/>
    </source>
</evidence>
<name>A0A068T6H3_NEOGA</name>
<dbReference type="InterPro" id="IPR050065">
    <property type="entry name" value="GlmU-like"/>
</dbReference>
<feature type="binding site" evidence="18">
    <location>
        <position position="107"/>
    </location>
    <ligand>
        <name>Mg(2+)</name>
        <dbReference type="ChEBI" id="CHEBI:18420"/>
    </ligand>
</feature>
<feature type="binding site" evidence="18">
    <location>
        <position position="229"/>
    </location>
    <ligand>
        <name>UDP-N-acetyl-alpha-D-glucosamine</name>
        <dbReference type="ChEBI" id="CHEBI:57705"/>
    </ligand>
</feature>
<feature type="active site" description="Proton acceptor" evidence="18">
    <location>
        <position position="348"/>
    </location>
</feature>
<dbReference type="CDD" id="cd02540">
    <property type="entry name" value="GT2_GlmU_N_bac"/>
    <property type="match status" value="1"/>
</dbReference>
<dbReference type="Gene3D" id="2.160.10.10">
    <property type="entry name" value="Hexapeptide repeat proteins"/>
    <property type="match status" value="1"/>
</dbReference>
<evidence type="ECO:0000259" key="19">
    <source>
        <dbReference type="Pfam" id="PF12804"/>
    </source>
</evidence>
<evidence type="ECO:0000256" key="7">
    <source>
        <dbReference type="ARBA" id="ARBA00022723"/>
    </source>
</evidence>
<accession>A0A068T6H3</accession>
<proteinExistence type="inferred from homology"/>
<dbReference type="NCBIfam" id="TIGR01173">
    <property type="entry name" value="glmU"/>
    <property type="match status" value="1"/>
</dbReference>
<comment type="subcellular location">
    <subcellularLocation>
        <location evidence="1 18">Cytoplasm</location>
    </subcellularLocation>
</comment>
<evidence type="ECO:0000256" key="10">
    <source>
        <dbReference type="ARBA" id="ARBA00022960"/>
    </source>
</evidence>
<dbReference type="Proteomes" id="UP000028186">
    <property type="component" value="Chromosome I"/>
</dbReference>
<keyword evidence="12 18" id="KW-0511">Multifunctional enzyme</keyword>
<comment type="pathway">
    <text evidence="18">Nucleotide-sugar biosynthesis; UDP-N-acetyl-alpha-D-glucosamine biosynthesis; UDP-N-acetyl-alpha-D-glucosamine from N-acetyl-alpha-D-glucosamine 1-phosphate: step 1/1.</text>
</comment>
<comment type="cofactor">
    <cofactor evidence="18">
        <name>Mg(2+)</name>
        <dbReference type="ChEBI" id="CHEBI:18420"/>
    </cofactor>
    <text evidence="18">Binds 1 Mg(2+) ion per subunit.</text>
</comment>
<feature type="binding site" evidence="18">
    <location>
        <position position="362"/>
    </location>
    <ligand>
        <name>UDP-N-acetyl-alpha-D-glucosamine</name>
        <dbReference type="ChEBI" id="CHEBI:57705"/>
    </ligand>
</feature>
<comment type="similarity">
    <text evidence="2 18">In the C-terminal section; belongs to the transferase hexapeptide repeat family.</text>
</comment>
<dbReference type="Pfam" id="PF00132">
    <property type="entry name" value="Hexapep"/>
    <property type="match status" value="2"/>
</dbReference>
<dbReference type="InterPro" id="IPR029044">
    <property type="entry name" value="Nucleotide-diphossugar_trans"/>
</dbReference>
<feature type="domain" description="MobA-like NTP transferase" evidence="19">
    <location>
        <begin position="7"/>
        <end position="144"/>
    </location>
</feature>
<feature type="binding site" evidence="18">
    <location>
        <position position="336"/>
    </location>
    <ligand>
        <name>UDP-N-acetyl-alpha-D-glucosamine</name>
        <dbReference type="ChEBI" id="CHEBI:57705"/>
    </ligand>
</feature>
<feature type="region of interest" description="Pyrophosphorylase" evidence="18">
    <location>
        <begin position="1"/>
        <end position="231"/>
    </location>
</feature>
<evidence type="ECO:0000256" key="15">
    <source>
        <dbReference type="ARBA" id="ARBA00048247"/>
    </source>
</evidence>
<dbReference type="GO" id="GO:0000902">
    <property type="term" value="P:cell morphogenesis"/>
    <property type="evidence" value="ECO:0007669"/>
    <property type="project" value="UniProtKB-UniRule"/>
</dbReference>
<dbReference type="EC" id="2.7.7.23" evidence="18"/>
<gene>
    <name evidence="18 20" type="primary">glmU</name>
    <name evidence="20" type="ORF">RG1141_CH17510</name>
</gene>
<dbReference type="SUPFAM" id="SSF51161">
    <property type="entry name" value="Trimeric LpxA-like enzymes"/>
    <property type="match status" value="1"/>
</dbReference>
<feature type="binding site" evidence="18">
    <location>
        <position position="157"/>
    </location>
    <ligand>
        <name>UDP-N-acetyl-alpha-D-glucosamine</name>
        <dbReference type="ChEBI" id="CHEBI:57705"/>
    </ligand>
</feature>
<evidence type="ECO:0000256" key="16">
    <source>
        <dbReference type="ARBA" id="ARBA00048493"/>
    </source>
</evidence>
<feature type="binding site" evidence="18">
    <location>
        <position position="229"/>
    </location>
    <ligand>
        <name>Mg(2+)</name>
        <dbReference type="ChEBI" id="CHEBI:18420"/>
    </ligand>
</feature>
<comment type="catalytic activity">
    <reaction evidence="15 18">
        <text>alpha-D-glucosamine 1-phosphate + acetyl-CoA = N-acetyl-alpha-D-glucosamine 1-phosphate + CoA + H(+)</text>
        <dbReference type="Rhea" id="RHEA:13725"/>
        <dbReference type="ChEBI" id="CHEBI:15378"/>
        <dbReference type="ChEBI" id="CHEBI:57287"/>
        <dbReference type="ChEBI" id="CHEBI:57288"/>
        <dbReference type="ChEBI" id="CHEBI:57776"/>
        <dbReference type="ChEBI" id="CHEBI:58516"/>
        <dbReference type="EC" id="2.3.1.157"/>
    </reaction>
</comment>
<dbReference type="KEGG" id="ngl:RG1141_CH17510"/>
<dbReference type="PROSITE" id="PS00101">
    <property type="entry name" value="HEXAPEP_TRANSFERASES"/>
    <property type="match status" value="1"/>
</dbReference>
<organism evidence="20 21">
    <name type="scientific">Neorhizobium galegae bv. officinalis bv. officinalis str. HAMBI 1141</name>
    <dbReference type="NCBI Taxonomy" id="1028801"/>
    <lineage>
        <taxon>Bacteria</taxon>
        <taxon>Pseudomonadati</taxon>
        <taxon>Pseudomonadota</taxon>
        <taxon>Alphaproteobacteria</taxon>
        <taxon>Hyphomicrobiales</taxon>
        <taxon>Rhizobiaceae</taxon>
        <taxon>Rhizobium/Agrobacterium group</taxon>
        <taxon>Neorhizobium</taxon>
    </lineage>
</organism>
<feature type="binding site" evidence="18">
    <location>
        <begin position="105"/>
        <end position="107"/>
    </location>
    <ligand>
        <name>UDP-N-acetyl-alpha-D-glucosamine</name>
        <dbReference type="ChEBI" id="CHEBI:57705"/>
    </ligand>
</feature>
<dbReference type="InterPro" id="IPR025877">
    <property type="entry name" value="MobA-like_NTP_Trfase"/>
</dbReference>
<dbReference type="PATRIC" id="fig|1028801.3.peg.1777"/>
<comment type="pathway">
    <text evidence="18">Nucleotide-sugar biosynthesis; UDP-N-acetyl-alpha-D-glucosamine biosynthesis; N-acetyl-alpha-D-glucosamine 1-phosphate from alpha-D-glucosamine 6-phosphate (route II): step 2/2.</text>
</comment>
<dbReference type="HAMAP" id="MF_01631">
    <property type="entry name" value="GlmU"/>
    <property type="match status" value="1"/>
</dbReference>
<keyword evidence="11 18" id="KW-0573">Peptidoglycan synthesis</keyword>
<dbReference type="HOGENOM" id="CLU_029499_15_2_5"/>
<keyword evidence="5 18" id="KW-0808">Transferase</keyword>
<comment type="catalytic activity">
    <reaction evidence="16 18">
        <text>N-acetyl-alpha-D-glucosamine 1-phosphate + UTP + H(+) = UDP-N-acetyl-alpha-D-glucosamine + diphosphate</text>
        <dbReference type="Rhea" id="RHEA:13509"/>
        <dbReference type="ChEBI" id="CHEBI:15378"/>
        <dbReference type="ChEBI" id="CHEBI:33019"/>
        <dbReference type="ChEBI" id="CHEBI:46398"/>
        <dbReference type="ChEBI" id="CHEBI:57705"/>
        <dbReference type="ChEBI" id="CHEBI:57776"/>
        <dbReference type="EC" id="2.7.7.23"/>
    </reaction>
</comment>
<dbReference type="AlphaFoldDB" id="A0A068T6H3"/>
<dbReference type="UniPathway" id="UPA00973"/>
<evidence type="ECO:0000313" key="20">
    <source>
        <dbReference type="EMBL" id="CDN54093.1"/>
    </source>
</evidence>
<feature type="binding site" evidence="18">
    <location>
        <position position="425"/>
    </location>
    <ligand>
        <name>acetyl-CoA</name>
        <dbReference type="ChEBI" id="CHEBI:57288"/>
    </ligand>
</feature>
<dbReference type="InterPro" id="IPR018357">
    <property type="entry name" value="Hexapep_transf_CS"/>
</dbReference>
<keyword evidence="8 18" id="KW-0677">Repeat</keyword>
<evidence type="ECO:0000256" key="17">
    <source>
        <dbReference type="ARBA" id="ARBA00049628"/>
    </source>
</evidence>
<dbReference type="Pfam" id="PF12804">
    <property type="entry name" value="NTP_transf_3"/>
    <property type="match status" value="1"/>
</dbReference>
<feature type="region of interest" description="N-acetyltransferase" evidence="18">
    <location>
        <begin position="253"/>
        <end position="453"/>
    </location>
</feature>
<keyword evidence="10 18" id="KW-0133">Cell shape</keyword>
<keyword evidence="4 18" id="KW-0963">Cytoplasm</keyword>
<dbReference type="PANTHER" id="PTHR43584:SF3">
    <property type="entry name" value="BIFUNCTIONAL PROTEIN GLMU"/>
    <property type="match status" value="1"/>
</dbReference>
<dbReference type="GO" id="GO:0016020">
    <property type="term" value="C:membrane"/>
    <property type="evidence" value="ECO:0007669"/>
    <property type="project" value="GOC"/>
</dbReference>
<dbReference type="CDD" id="cd03353">
    <property type="entry name" value="LbH_GlmU_C"/>
    <property type="match status" value="1"/>
</dbReference>
<comment type="similarity">
    <text evidence="3 18">In the N-terminal section; belongs to the N-acetylglucosamine-1-phosphate uridyltransferase family.</text>
</comment>
<dbReference type="GO" id="GO:0009245">
    <property type="term" value="P:lipid A biosynthetic process"/>
    <property type="evidence" value="ECO:0007669"/>
    <property type="project" value="UniProtKB-UniRule"/>
</dbReference>
<keyword evidence="9 18" id="KW-0460">Magnesium</keyword>
<dbReference type="GO" id="GO:0005737">
    <property type="term" value="C:cytoplasm"/>
    <property type="evidence" value="ECO:0007669"/>
    <property type="project" value="UniProtKB-SubCell"/>
</dbReference>
<keyword evidence="7 18" id="KW-0479">Metal-binding</keyword>
<evidence type="ECO:0000256" key="18">
    <source>
        <dbReference type="HAMAP-Rule" id="MF_01631"/>
    </source>
</evidence>
<dbReference type="InterPro" id="IPR001451">
    <property type="entry name" value="Hexapep"/>
</dbReference>
<dbReference type="InterPro" id="IPR038009">
    <property type="entry name" value="GlmU_C_LbH"/>
</dbReference>
<evidence type="ECO:0000256" key="8">
    <source>
        <dbReference type="ARBA" id="ARBA00022737"/>
    </source>
</evidence>
<evidence type="ECO:0000256" key="1">
    <source>
        <dbReference type="ARBA" id="ARBA00004496"/>
    </source>
</evidence>
<evidence type="ECO:0000313" key="21">
    <source>
        <dbReference type="Proteomes" id="UP000028186"/>
    </source>
</evidence>
<feature type="binding site" evidence="18">
    <location>
        <position position="408"/>
    </location>
    <ligand>
        <name>acetyl-CoA</name>
        <dbReference type="ChEBI" id="CHEBI:57288"/>
    </ligand>
</feature>
<dbReference type="GO" id="GO:0009252">
    <property type="term" value="P:peptidoglycan biosynthetic process"/>
    <property type="evidence" value="ECO:0007669"/>
    <property type="project" value="UniProtKB-UniRule"/>
</dbReference>
<evidence type="ECO:0000256" key="4">
    <source>
        <dbReference type="ARBA" id="ARBA00022490"/>
    </source>
</evidence>
<dbReference type="InterPro" id="IPR011004">
    <property type="entry name" value="Trimer_LpxA-like_sf"/>
</dbReference>
<evidence type="ECO:0000256" key="13">
    <source>
        <dbReference type="ARBA" id="ARBA00023315"/>
    </source>
</evidence>
<feature type="binding site" evidence="18">
    <location>
        <position position="143"/>
    </location>
    <ligand>
        <name>UDP-N-acetyl-alpha-D-glucosamine</name>
        <dbReference type="ChEBI" id="CHEBI:57705"/>
    </ligand>
</feature>
<dbReference type="EC" id="2.3.1.157" evidence="18"/>
<feature type="binding site" evidence="18">
    <location>
        <position position="77"/>
    </location>
    <ligand>
        <name>UDP-N-acetyl-alpha-D-glucosamine</name>
        <dbReference type="ChEBI" id="CHEBI:57705"/>
    </ligand>
</feature>
<keyword evidence="6 18" id="KW-0548">Nucleotidyltransferase</keyword>
<feature type="binding site" evidence="18">
    <location>
        <position position="351"/>
    </location>
    <ligand>
        <name>UDP-N-acetyl-alpha-D-glucosamine</name>
        <dbReference type="ChEBI" id="CHEBI:57705"/>
    </ligand>
</feature>
<evidence type="ECO:0000256" key="6">
    <source>
        <dbReference type="ARBA" id="ARBA00022695"/>
    </source>
</evidence>
<dbReference type="GO" id="GO:0008360">
    <property type="term" value="P:regulation of cell shape"/>
    <property type="evidence" value="ECO:0007669"/>
    <property type="project" value="UniProtKB-KW"/>
</dbReference>
<comment type="subunit">
    <text evidence="18">Homotrimer.</text>
</comment>
<dbReference type="SUPFAM" id="SSF53448">
    <property type="entry name" value="Nucleotide-diphospho-sugar transferases"/>
    <property type="match status" value="1"/>
</dbReference>
<comment type="pathway">
    <text evidence="18">Bacterial outer membrane biogenesis; LPS lipid A biosynthesis.</text>
</comment>
<feature type="binding site" evidence="18">
    <location>
        <begin position="10"/>
        <end position="13"/>
    </location>
    <ligand>
        <name>UDP-N-acetyl-alpha-D-glucosamine</name>
        <dbReference type="ChEBI" id="CHEBI:57705"/>
    </ligand>
</feature>
<dbReference type="GO" id="GO:0006048">
    <property type="term" value="P:UDP-N-acetylglucosamine biosynthetic process"/>
    <property type="evidence" value="ECO:0007669"/>
    <property type="project" value="UniProtKB-UniPathway"/>
</dbReference>
<dbReference type="UniPathway" id="UPA00113">
    <property type="reaction ID" value="UER00532"/>
</dbReference>
<dbReference type="PANTHER" id="PTHR43584">
    <property type="entry name" value="NUCLEOTIDYL TRANSFERASE"/>
    <property type="match status" value="1"/>
</dbReference>
<comment type="function">
    <text evidence="17 18">Catalyzes the last two sequential reactions in the de novo biosynthetic pathway for UDP-N-acetylglucosamine (UDP-GlcNAc). The C-terminal domain catalyzes the transfer of acetyl group from acetyl coenzyme A to glucosamine-1-phosphate (GlcN-1-P) to produce N-acetylglucosamine-1-phosphate (GlcNAc-1-P), which is converted into UDP-GlcNAc by the transfer of uridine 5-monophosphate (from uridine 5-triphosphate), a reaction catalyzed by the N-terminal domain.</text>
</comment>
<feature type="binding site" evidence="18">
    <location>
        <position position="390"/>
    </location>
    <ligand>
        <name>acetyl-CoA</name>
        <dbReference type="ChEBI" id="CHEBI:57288"/>
    </ligand>
</feature>
<sequence length="453" mass="47519">MSRSCLAVILAAGDSTRMKSSMSKVLHPIAGRPMIAHVMAAVASTGVTEAALVVGRDADGVARAGAVDGVSVEAFLQAERRGTGHAVLTAKQAIVRGYDDILVAYGDVPLITSAPFAEAREKLAAGADVVVIGFHTDKPTGYGRLLVENGELIAIREEKDATDEERKVTWCNSGLMAINGQKALSLLEGITNQNVKGEYYLTDIVEIARAAGGKVVAVDAPETEVAGCNNRAELAMLERLWQERRRHELMISGVSMIAPETVFLSYDTQIGQDVLIEPNVVFGPGVRIDGGAVIHAFSHIEGAHVSGGATVGPFARLRPGADLAAGSKVGNFCEVKNARIDEGAKVNHLTYIGDAFVGAHANIGAGTITCNYDGVNKHETRIGANAFVGSNSSLVAPVSIGDGAYVASGSVITDNVPADALALGRARQEVKPERAKILRERALALKVARKAQK</sequence>
<evidence type="ECO:0000256" key="11">
    <source>
        <dbReference type="ARBA" id="ARBA00022984"/>
    </source>
</evidence>
<dbReference type="GO" id="GO:0000287">
    <property type="term" value="F:magnesium ion binding"/>
    <property type="evidence" value="ECO:0007669"/>
    <property type="project" value="UniProtKB-UniRule"/>
</dbReference>
<dbReference type="eggNOG" id="COG1207">
    <property type="taxonomic scope" value="Bacteria"/>
</dbReference>
<dbReference type="EMBL" id="HG938355">
    <property type="protein sequence ID" value="CDN54093.1"/>
    <property type="molecule type" value="Genomic_DNA"/>
</dbReference>
<dbReference type="NCBIfam" id="NF010933">
    <property type="entry name" value="PRK14353.1"/>
    <property type="match status" value="1"/>
</dbReference>
<dbReference type="GO" id="GO:0019134">
    <property type="term" value="F:glucosamine-1-phosphate N-acetyltransferase activity"/>
    <property type="evidence" value="ECO:0007669"/>
    <property type="project" value="UniProtKB-UniRule"/>
</dbReference>
<evidence type="ECO:0000256" key="3">
    <source>
        <dbReference type="ARBA" id="ARBA00007947"/>
    </source>
</evidence>
<evidence type="ECO:0000256" key="12">
    <source>
        <dbReference type="ARBA" id="ARBA00023268"/>
    </source>
</evidence>
<dbReference type="GO" id="GO:0071555">
    <property type="term" value="P:cell wall organization"/>
    <property type="evidence" value="ECO:0007669"/>
    <property type="project" value="UniProtKB-KW"/>
</dbReference>
<protein>
    <recommendedName>
        <fullName evidence="18">Bifunctional protein GlmU</fullName>
    </recommendedName>
    <domain>
        <recommendedName>
            <fullName evidence="18">UDP-N-acetylglucosamine pyrophosphorylase</fullName>
            <ecNumber evidence="18">2.7.7.23</ecNumber>
        </recommendedName>
        <alternativeName>
            <fullName evidence="18">N-acetylglucosamine-1-phosphate uridyltransferase</fullName>
        </alternativeName>
    </domain>
    <domain>
        <recommendedName>
            <fullName evidence="18">Glucosamine-1-phosphate N-acetyltransferase</fullName>
            <ecNumber evidence="18">2.3.1.157</ecNumber>
        </recommendedName>
    </domain>
</protein>
<feature type="region of interest" description="Linker" evidence="18">
    <location>
        <begin position="232"/>
        <end position="252"/>
    </location>
</feature>
<dbReference type="Gene3D" id="3.90.550.10">
    <property type="entry name" value="Spore Coat Polysaccharide Biosynthesis Protein SpsA, Chain A"/>
    <property type="match status" value="1"/>
</dbReference>
<reference evidence="21" key="1">
    <citation type="journal article" date="2014" name="BMC Genomics">
        <title>Genome sequencing of two Neorhizobium galegae strains reveals a noeT gene responsible for the unusual acetylation of the nodulation factors.</title>
        <authorList>
            <person name="Osterman J."/>
            <person name="Marsh J."/>
            <person name="Laine P.K."/>
            <person name="Zeng Z."/>
            <person name="Alatalo E."/>
            <person name="Sullivan J.T."/>
            <person name="Young J.P."/>
            <person name="Thomas-Oates J."/>
            <person name="Paulin L."/>
            <person name="Lindstrom K."/>
        </authorList>
    </citation>
    <scope>NUCLEOTIDE SEQUENCE [LARGE SCALE GENOMIC DNA]</scope>
    <source>
        <strain evidence="21">HAMBI 1141</strain>
    </source>
</reference>
<feature type="binding site" evidence="18">
    <location>
        <position position="24"/>
    </location>
    <ligand>
        <name>UDP-N-acetyl-alpha-D-glucosamine</name>
        <dbReference type="ChEBI" id="CHEBI:57705"/>
    </ligand>
</feature>
<feature type="binding site" evidence="18">
    <location>
        <position position="365"/>
    </location>
    <ligand>
        <name>acetyl-CoA</name>
        <dbReference type="ChEBI" id="CHEBI:57288"/>
    </ligand>
</feature>
<evidence type="ECO:0000256" key="9">
    <source>
        <dbReference type="ARBA" id="ARBA00022842"/>
    </source>
</evidence>
<feature type="binding site" evidence="18">
    <location>
        <begin position="371"/>
        <end position="372"/>
    </location>
    <ligand>
        <name>acetyl-CoA</name>
        <dbReference type="ChEBI" id="CHEBI:57288"/>
    </ligand>
</feature>
<dbReference type="RefSeq" id="WP_038542969.1">
    <property type="nucleotide sequence ID" value="NZ_HG938355.1"/>
</dbReference>
<feature type="binding site" evidence="18">
    <location>
        <position position="172"/>
    </location>
    <ligand>
        <name>UDP-N-acetyl-alpha-D-glucosamine</name>
        <dbReference type="ChEBI" id="CHEBI:57705"/>
    </ligand>
</feature>
<feature type="binding site" evidence="18">
    <location>
        <begin position="82"/>
        <end position="83"/>
    </location>
    <ligand>
        <name>UDP-N-acetyl-alpha-D-glucosamine</name>
        <dbReference type="ChEBI" id="CHEBI:57705"/>
    </ligand>
</feature>
<evidence type="ECO:0000256" key="2">
    <source>
        <dbReference type="ARBA" id="ARBA00007707"/>
    </source>
</evidence>
<feature type="binding site" evidence="18">
    <location>
        <position position="318"/>
    </location>
    <ligand>
        <name>UDP-N-acetyl-alpha-D-glucosamine</name>
        <dbReference type="ChEBI" id="CHEBI:57705"/>
    </ligand>
</feature>